<dbReference type="EMBL" id="JAKUML010000004">
    <property type="protein sequence ID" value="MCJ8145900.1"/>
    <property type="molecule type" value="Genomic_DNA"/>
</dbReference>
<reference evidence="1" key="1">
    <citation type="submission" date="2022-02" db="EMBL/GenBank/DDBJ databases">
        <title>Acinetobacter A3.8 sp. nov., isolated from Sediment (Zhairuo Island).</title>
        <authorList>
            <person name="Zheng K."/>
        </authorList>
    </citation>
    <scope>NUCLEOTIDE SEQUENCE</scope>
    <source>
        <strain evidence="1">A3.8</strain>
    </source>
</reference>
<protein>
    <submittedName>
        <fullName evidence="1">Uncharacterized protein</fullName>
    </submittedName>
</protein>
<proteinExistence type="predicted"/>
<evidence type="ECO:0000313" key="1">
    <source>
        <dbReference type="EMBL" id="MCJ8145900.1"/>
    </source>
</evidence>
<evidence type="ECO:0000313" key="2">
    <source>
        <dbReference type="Proteomes" id="UP001139701"/>
    </source>
</evidence>
<comment type="caution">
    <text evidence="1">The sequence shown here is derived from an EMBL/GenBank/DDBJ whole genome shotgun (WGS) entry which is preliminary data.</text>
</comment>
<dbReference type="RefSeq" id="WP_241570605.1">
    <property type="nucleotide sequence ID" value="NZ_JAKUML010000004.1"/>
</dbReference>
<dbReference type="AlphaFoldDB" id="A0A9X2B9S2"/>
<organism evidence="1 2">
    <name type="scientific">Acinetobacter sedimenti</name>
    <dbReference type="NCBI Taxonomy" id="2919922"/>
    <lineage>
        <taxon>Bacteria</taxon>
        <taxon>Pseudomonadati</taxon>
        <taxon>Pseudomonadota</taxon>
        <taxon>Gammaproteobacteria</taxon>
        <taxon>Moraxellales</taxon>
        <taxon>Moraxellaceae</taxon>
        <taxon>Acinetobacter</taxon>
    </lineage>
</organism>
<accession>A0A9X2B9S2</accession>
<dbReference type="Proteomes" id="UP001139701">
    <property type="component" value="Unassembled WGS sequence"/>
</dbReference>
<sequence length="114" mass="13004">MRISLVVVTSFLQTACKVLKTHTIKLTSSAEIQAQNILLKSTKGYVYLSKSNMSAKEIELIQGIQPFQCLEIKTPEQFNMQNREVTFTDFKLRKLIESSPECRKIKVGTRISVH</sequence>
<name>A0A9X2B9S2_9GAMM</name>
<gene>
    <name evidence="1" type="ORF">MKI79_03075</name>
</gene>
<keyword evidence="2" id="KW-1185">Reference proteome</keyword>